<dbReference type="Gene3D" id="3.40.309.10">
    <property type="entry name" value="Aldehyde Dehydrogenase, Chain A, domain 2"/>
    <property type="match status" value="1"/>
</dbReference>
<accession>A0ABP7DNM2</accession>
<keyword evidence="7" id="KW-1185">Reference proteome</keyword>
<dbReference type="Gene3D" id="3.40.605.10">
    <property type="entry name" value="Aldehyde Dehydrogenase, Chain A, domain 1"/>
    <property type="match status" value="1"/>
</dbReference>
<comment type="caution">
    <text evidence="6">The sequence shown here is derived from an EMBL/GenBank/DDBJ whole genome shotgun (WGS) entry which is preliminary data.</text>
</comment>
<dbReference type="EMBL" id="BAABEP010000001">
    <property type="protein sequence ID" value="GAA3706954.1"/>
    <property type="molecule type" value="Genomic_DNA"/>
</dbReference>
<evidence type="ECO:0000313" key="7">
    <source>
        <dbReference type="Proteomes" id="UP001499884"/>
    </source>
</evidence>
<dbReference type="Proteomes" id="UP001499884">
    <property type="component" value="Unassembled WGS sequence"/>
</dbReference>
<dbReference type="CDD" id="cd07139">
    <property type="entry name" value="ALDH_AldA-Rv0768"/>
    <property type="match status" value="1"/>
</dbReference>
<evidence type="ECO:0000256" key="4">
    <source>
        <dbReference type="RuleBase" id="RU003345"/>
    </source>
</evidence>
<evidence type="ECO:0000313" key="6">
    <source>
        <dbReference type="EMBL" id="GAA3706954.1"/>
    </source>
</evidence>
<dbReference type="Pfam" id="PF00171">
    <property type="entry name" value="Aldedh"/>
    <property type="match status" value="1"/>
</dbReference>
<sequence>MKYIHTKLFIGGEWVTPLSSDVNTVIGAATEEPIGQTPIAGPEDVDAAVSAARRGFDSWSRITPTERADILDRFAAALVSHVDVIASLVSSENGMPISLSVHANVRVPADTLSYYAGLLRQLELEEDRPALAREVTKVRREALGVVGAIVPWNYPLMLAMMKIAPALAAGCTVVLKPALETALDANELAAVAQEAGLPPGVLNIVPGNVAASRALVAHPDVNKIAFTGSTPVGRSIGETCGRLLKPVTLELGGKSAAIILDDADLPTTAAGLAAVSLPNNGQTCYASTRILAPAHRYGEVLDALTSMATSLPVGDPLDPATRIGPVVTARQRESIEGHIASGRASGARVIAGGGRPAHLDRGWFVEPTVFGDVHNSMPIAQEEIFGPVLAVIPYQDDDEAVALANDSEYGLAGSVWSADIERANSLARRIQTGSVGINGYSIDIASPFGGYKASGLGRELGPEGLSAFFQLKSIFQPWPAPR</sequence>
<feature type="domain" description="Aldehyde dehydrogenase" evidence="5">
    <location>
        <begin position="16"/>
        <end position="474"/>
    </location>
</feature>
<dbReference type="InterPro" id="IPR016163">
    <property type="entry name" value="Ald_DH_C"/>
</dbReference>
<organism evidence="6 7">
    <name type="scientific">Streptomyces tremellae</name>
    <dbReference type="NCBI Taxonomy" id="1124239"/>
    <lineage>
        <taxon>Bacteria</taxon>
        <taxon>Bacillati</taxon>
        <taxon>Actinomycetota</taxon>
        <taxon>Actinomycetes</taxon>
        <taxon>Kitasatosporales</taxon>
        <taxon>Streptomycetaceae</taxon>
        <taxon>Streptomyces</taxon>
    </lineage>
</organism>
<evidence type="ECO:0000256" key="1">
    <source>
        <dbReference type="ARBA" id="ARBA00009986"/>
    </source>
</evidence>
<dbReference type="RefSeq" id="WP_345639772.1">
    <property type="nucleotide sequence ID" value="NZ_BAABEP010000001.1"/>
</dbReference>
<dbReference type="PANTHER" id="PTHR42804:SF1">
    <property type="entry name" value="ALDEHYDE DEHYDROGENASE-RELATED"/>
    <property type="match status" value="1"/>
</dbReference>
<dbReference type="InterPro" id="IPR016161">
    <property type="entry name" value="Ald_DH/histidinol_DH"/>
</dbReference>
<feature type="active site" evidence="3">
    <location>
        <position position="250"/>
    </location>
</feature>
<dbReference type="SUPFAM" id="SSF53720">
    <property type="entry name" value="ALDH-like"/>
    <property type="match status" value="1"/>
</dbReference>
<keyword evidence="2 4" id="KW-0560">Oxidoreductase</keyword>
<evidence type="ECO:0000256" key="2">
    <source>
        <dbReference type="ARBA" id="ARBA00023002"/>
    </source>
</evidence>
<evidence type="ECO:0000256" key="3">
    <source>
        <dbReference type="PROSITE-ProRule" id="PRU10007"/>
    </source>
</evidence>
<reference evidence="7" key="1">
    <citation type="journal article" date="2019" name="Int. J. Syst. Evol. Microbiol.">
        <title>The Global Catalogue of Microorganisms (GCM) 10K type strain sequencing project: providing services to taxonomists for standard genome sequencing and annotation.</title>
        <authorList>
            <consortium name="The Broad Institute Genomics Platform"/>
            <consortium name="The Broad Institute Genome Sequencing Center for Infectious Disease"/>
            <person name="Wu L."/>
            <person name="Ma J."/>
        </authorList>
    </citation>
    <scope>NUCLEOTIDE SEQUENCE [LARGE SCALE GENOMIC DNA]</scope>
    <source>
        <strain evidence="7">JCM 30846</strain>
    </source>
</reference>
<gene>
    <name evidence="6" type="ORF">GCM10023082_01150</name>
</gene>
<dbReference type="InterPro" id="IPR029510">
    <property type="entry name" value="Ald_DH_CS_GLU"/>
</dbReference>
<proteinExistence type="inferred from homology"/>
<name>A0ABP7DNM2_9ACTN</name>
<evidence type="ECO:0000259" key="5">
    <source>
        <dbReference type="Pfam" id="PF00171"/>
    </source>
</evidence>
<dbReference type="PROSITE" id="PS00687">
    <property type="entry name" value="ALDEHYDE_DEHYDR_GLU"/>
    <property type="match status" value="1"/>
</dbReference>
<comment type="similarity">
    <text evidence="1 4">Belongs to the aldehyde dehydrogenase family.</text>
</comment>
<dbReference type="InterPro" id="IPR015590">
    <property type="entry name" value="Aldehyde_DH_dom"/>
</dbReference>
<dbReference type="PANTHER" id="PTHR42804">
    <property type="entry name" value="ALDEHYDE DEHYDROGENASE"/>
    <property type="match status" value="1"/>
</dbReference>
<dbReference type="InterPro" id="IPR016162">
    <property type="entry name" value="Ald_DH_N"/>
</dbReference>
<protein>
    <submittedName>
        <fullName evidence="6">Aldehyde dehydrogenase</fullName>
    </submittedName>
</protein>